<comment type="catalytic activity">
    <reaction evidence="1">
        <text>[E2 ubiquitin-conjugating enzyme]-S-ubiquitinyl-L-cysteine + [acceptor protein]-L-lysine = [E2 ubiquitin-conjugating enzyme]-L-cysteine + [acceptor protein]-N(6)-ubiquitinyl-L-lysine.</text>
        <dbReference type="EC" id="2.3.2.31"/>
    </reaction>
</comment>
<dbReference type="InterPro" id="IPR031127">
    <property type="entry name" value="E3_UB_ligase_RBR"/>
</dbReference>
<dbReference type="AlphaFoldDB" id="A0A814XL38"/>
<dbReference type="InterPro" id="IPR013083">
    <property type="entry name" value="Znf_RING/FYVE/PHD"/>
</dbReference>
<evidence type="ECO:0000313" key="12">
    <source>
        <dbReference type="EMBL" id="CAF1218341.1"/>
    </source>
</evidence>
<keyword evidence="8" id="KW-0862">Zinc</keyword>
<dbReference type="SUPFAM" id="SSF57850">
    <property type="entry name" value="RING/U-box"/>
    <property type="match status" value="2"/>
</dbReference>
<organism evidence="12 13">
    <name type="scientific">Adineta steineri</name>
    <dbReference type="NCBI Taxonomy" id="433720"/>
    <lineage>
        <taxon>Eukaryota</taxon>
        <taxon>Metazoa</taxon>
        <taxon>Spiralia</taxon>
        <taxon>Gnathifera</taxon>
        <taxon>Rotifera</taxon>
        <taxon>Eurotatoria</taxon>
        <taxon>Bdelloidea</taxon>
        <taxon>Adinetida</taxon>
        <taxon>Adinetidae</taxon>
        <taxon>Adineta</taxon>
    </lineage>
</organism>
<keyword evidence="3" id="KW-0808">Transferase</keyword>
<keyword evidence="10" id="KW-1133">Transmembrane helix</keyword>
<protein>
    <recommendedName>
        <fullName evidence="2">RBR-type E3 ubiquitin transferase</fullName>
        <ecNumber evidence="2">2.3.2.31</ecNumber>
    </recommendedName>
</protein>
<feature type="transmembrane region" description="Helical" evidence="10">
    <location>
        <begin position="426"/>
        <end position="450"/>
    </location>
</feature>
<gene>
    <name evidence="12" type="ORF">IZO911_LOCUS29566</name>
</gene>
<keyword evidence="4" id="KW-0479">Metal-binding</keyword>
<dbReference type="GO" id="GO:0008270">
    <property type="term" value="F:zinc ion binding"/>
    <property type="evidence" value="ECO:0007669"/>
    <property type="project" value="UniProtKB-KW"/>
</dbReference>
<evidence type="ECO:0000256" key="1">
    <source>
        <dbReference type="ARBA" id="ARBA00001798"/>
    </source>
</evidence>
<evidence type="ECO:0000256" key="4">
    <source>
        <dbReference type="ARBA" id="ARBA00022723"/>
    </source>
</evidence>
<dbReference type="GO" id="GO:0016567">
    <property type="term" value="P:protein ubiquitination"/>
    <property type="evidence" value="ECO:0007669"/>
    <property type="project" value="InterPro"/>
</dbReference>
<keyword evidence="7" id="KW-0833">Ubl conjugation pathway</keyword>
<evidence type="ECO:0000256" key="2">
    <source>
        <dbReference type="ARBA" id="ARBA00012251"/>
    </source>
</evidence>
<dbReference type="InterPro" id="IPR047551">
    <property type="entry name" value="BRcat_RBR_RNF217"/>
</dbReference>
<evidence type="ECO:0000256" key="3">
    <source>
        <dbReference type="ARBA" id="ARBA00022679"/>
    </source>
</evidence>
<feature type="region of interest" description="Disordered" evidence="9">
    <location>
        <begin position="122"/>
        <end position="152"/>
    </location>
</feature>
<comment type="caution">
    <text evidence="12">The sequence shown here is derived from an EMBL/GenBank/DDBJ whole genome shotgun (WGS) entry which is preliminary data.</text>
</comment>
<accession>A0A814XL38</accession>
<keyword evidence="10" id="KW-0472">Membrane</keyword>
<dbReference type="GO" id="GO:0061630">
    <property type="term" value="F:ubiquitin protein ligase activity"/>
    <property type="evidence" value="ECO:0007669"/>
    <property type="project" value="UniProtKB-EC"/>
</dbReference>
<feature type="domain" description="RING-type" evidence="11">
    <location>
        <begin position="161"/>
        <end position="419"/>
    </location>
</feature>
<dbReference type="CDD" id="cd20342">
    <property type="entry name" value="BRcat_RBR_RNF217"/>
    <property type="match status" value="1"/>
</dbReference>
<dbReference type="PROSITE" id="PS51873">
    <property type="entry name" value="TRIAD"/>
    <property type="match status" value="1"/>
</dbReference>
<keyword evidence="5" id="KW-0677">Repeat</keyword>
<dbReference type="Gene3D" id="3.30.40.10">
    <property type="entry name" value="Zinc/RING finger domain, C3HC4 (zinc finger)"/>
    <property type="match status" value="1"/>
</dbReference>
<sequence length="613" mass="69448">MAEQYLSSSTDIPSTIDVVKKSTILDTTLDTNSFIRRSLSNKLNVTCVTPTPSSTASSTTSLTIYCIETGSVAQSLRRRQSLTNTTVIPNNIEITTNSIDEGRLLNDNNKPQDLLTDVEKTVTMSDGDNESFDDDDDDDDDETIIDDSLDPQSFPTLPNYVSSPCPICLEQAVLQVSPCCYFLCCNSCWRAHISSTINDGRIKIPCVANECNKYLTRESIVNFVRYDPVLHERYLKLYLTANQNPRAKTCPRCCHLYSLDTINPIPLVNNNNNNKNVKKQNNKKIPKQVQCSDCSLVWCFRCSAPWHENMTCKQFIKGDKLLLKWINQKNEEQWNARKCPKCSSLIQRAGGMIYALFSVVFINIYLLIGCPHMTCQSCSCEFCYLCGRRYVQIPFIGQHSNKFSMFGCPYNFYPEKPWLRRTIRGVIATSVVVASPVIVAGAVTAAITVLPPFGIYKLVKRVRSRRHPQIEATFPIGEPFLIEPDLNDREALMRATFQYNLRGDLADDIMRVLRQHTEGFSFNPTIDDDDNQSNNEYNQDFPLSIFAEMDIEHLFSDNNNNDNDEPNNPPLDYRTCPTTPASTIRKGLSQSLTNLSANYRASLNRHHSITIEH</sequence>
<dbReference type="InterPro" id="IPR002867">
    <property type="entry name" value="IBR_dom"/>
</dbReference>
<dbReference type="InterPro" id="IPR044066">
    <property type="entry name" value="TRIAD_supradom"/>
</dbReference>
<proteinExistence type="predicted"/>
<dbReference type="SMART" id="SM00647">
    <property type="entry name" value="IBR"/>
    <property type="match status" value="1"/>
</dbReference>
<evidence type="ECO:0000259" key="11">
    <source>
        <dbReference type="PROSITE" id="PS51873"/>
    </source>
</evidence>
<dbReference type="EMBL" id="CAJNOE010000443">
    <property type="protein sequence ID" value="CAF1218341.1"/>
    <property type="molecule type" value="Genomic_DNA"/>
</dbReference>
<reference evidence="12" key="1">
    <citation type="submission" date="2021-02" db="EMBL/GenBank/DDBJ databases">
        <authorList>
            <person name="Nowell W R."/>
        </authorList>
    </citation>
    <scope>NUCLEOTIDE SEQUENCE</scope>
</reference>
<feature type="transmembrane region" description="Helical" evidence="10">
    <location>
        <begin position="349"/>
        <end position="368"/>
    </location>
</feature>
<dbReference type="Gene3D" id="1.20.120.1750">
    <property type="match status" value="1"/>
</dbReference>
<evidence type="ECO:0000256" key="10">
    <source>
        <dbReference type="SAM" id="Phobius"/>
    </source>
</evidence>
<evidence type="ECO:0000256" key="9">
    <source>
        <dbReference type="SAM" id="MobiDB-lite"/>
    </source>
</evidence>
<keyword evidence="10" id="KW-0812">Transmembrane</keyword>
<dbReference type="PANTHER" id="PTHR11685">
    <property type="entry name" value="RBR FAMILY RING FINGER AND IBR DOMAIN-CONTAINING"/>
    <property type="match status" value="1"/>
</dbReference>
<dbReference type="Pfam" id="PF01485">
    <property type="entry name" value="IBR"/>
    <property type="match status" value="1"/>
</dbReference>
<evidence type="ECO:0000313" key="13">
    <source>
        <dbReference type="Proteomes" id="UP000663860"/>
    </source>
</evidence>
<evidence type="ECO:0000256" key="5">
    <source>
        <dbReference type="ARBA" id="ARBA00022737"/>
    </source>
</evidence>
<evidence type="ECO:0000256" key="6">
    <source>
        <dbReference type="ARBA" id="ARBA00022771"/>
    </source>
</evidence>
<keyword evidence="6" id="KW-0863">Zinc-finger</keyword>
<feature type="compositionally biased region" description="Acidic residues" evidence="9">
    <location>
        <begin position="127"/>
        <end position="149"/>
    </location>
</feature>
<dbReference type="Proteomes" id="UP000663860">
    <property type="component" value="Unassembled WGS sequence"/>
</dbReference>
<evidence type="ECO:0000256" key="8">
    <source>
        <dbReference type="ARBA" id="ARBA00022833"/>
    </source>
</evidence>
<name>A0A814XL38_9BILA</name>
<feature type="region of interest" description="Disordered" evidence="9">
    <location>
        <begin position="555"/>
        <end position="582"/>
    </location>
</feature>
<evidence type="ECO:0000256" key="7">
    <source>
        <dbReference type="ARBA" id="ARBA00022786"/>
    </source>
</evidence>
<dbReference type="EC" id="2.3.2.31" evidence="2"/>